<name>A0A401S6W8_CHIPU</name>
<keyword evidence="2" id="KW-0812">Transmembrane</keyword>
<evidence type="ECO:0000313" key="3">
    <source>
        <dbReference type="EMBL" id="GCC26142.1"/>
    </source>
</evidence>
<proteinExistence type="predicted"/>
<feature type="region of interest" description="Disordered" evidence="1">
    <location>
        <begin position="149"/>
        <end position="364"/>
    </location>
</feature>
<sequence length="364" mass="39581">MDSGVQEKPLTEKTLTLFQTKGHRIFELTVKDNNGHSIGILATCPHNNTPKYNISQRSFICTHINSLSRIIWSSADPVSVNEAISATAKPTTIGAAIMGFINQYMSLIIIGGVLLILLVVIVCAIVLVRQNYKASAYYPSSYPKKKYVNEQDKRGSTKSFDEIPEKVNDEPREDSKQLETDILTVTHNLKKKTPTKGETDTAKGEASHTPEKDGASTTLQEAAGVDNTLNIIENKEDKVLGTDSKEDGNKEEQKGESKKSDDEHGKGTEQELENEEVPSTNSNQLSADDMGSKSPKFTLDQTADTVEMKGVGNVNPDSQEPKLAQQGLNEKASVAEPSADNTGDLENVPLISNCNGAPNDSRAF</sequence>
<dbReference type="GO" id="GO:0045669">
    <property type="term" value="P:positive regulation of osteoblast differentiation"/>
    <property type="evidence" value="ECO:0007669"/>
    <property type="project" value="TreeGrafter"/>
</dbReference>
<dbReference type="GO" id="GO:0005886">
    <property type="term" value="C:plasma membrane"/>
    <property type="evidence" value="ECO:0007669"/>
    <property type="project" value="TreeGrafter"/>
</dbReference>
<dbReference type="PANTHER" id="PTHR28645:SF1">
    <property type="entry name" value="TRANSMEMBRANE PROTEIN 119"/>
    <property type="match status" value="1"/>
</dbReference>
<organism evidence="3 4">
    <name type="scientific">Chiloscyllium punctatum</name>
    <name type="common">Brownbanded bambooshark</name>
    <name type="synonym">Hemiscyllium punctatum</name>
    <dbReference type="NCBI Taxonomy" id="137246"/>
    <lineage>
        <taxon>Eukaryota</taxon>
        <taxon>Metazoa</taxon>
        <taxon>Chordata</taxon>
        <taxon>Craniata</taxon>
        <taxon>Vertebrata</taxon>
        <taxon>Chondrichthyes</taxon>
        <taxon>Elasmobranchii</taxon>
        <taxon>Galeomorphii</taxon>
        <taxon>Galeoidea</taxon>
        <taxon>Orectolobiformes</taxon>
        <taxon>Hemiscylliidae</taxon>
        <taxon>Chiloscyllium</taxon>
    </lineage>
</organism>
<feature type="compositionally biased region" description="Polar residues" evidence="1">
    <location>
        <begin position="277"/>
        <end position="286"/>
    </location>
</feature>
<dbReference type="STRING" id="137246.A0A401S6W8"/>
<feature type="compositionally biased region" description="Basic and acidic residues" evidence="1">
    <location>
        <begin position="195"/>
        <end position="214"/>
    </location>
</feature>
<feature type="compositionally biased region" description="Basic and acidic residues" evidence="1">
    <location>
        <begin position="233"/>
        <end position="269"/>
    </location>
</feature>
<comment type="caution">
    <text evidence="3">The sequence shown here is derived from an EMBL/GenBank/DDBJ whole genome shotgun (WGS) entry which is preliminary data.</text>
</comment>
<feature type="compositionally biased region" description="Basic and acidic residues" evidence="1">
    <location>
        <begin position="149"/>
        <end position="179"/>
    </location>
</feature>
<dbReference type="PANTHER" id="PTHR28645">
    <property type="entry name" value="TRANSMEMBRANE PROTEIN 119"/>
    <property type="match status" value="1"/>
</dbReference>
<dbReference type="Proteomes" id="UP000287033">
    <property type="component" value="Unassembled WGS sequence"/>
</dbReference>
<dbReference type="InterPro" id="IPR031453">
    <property type="entry name" value="TMEM119"/>
</dbReference>
<keyword evidence="2" id="KW-0472">Membrane</keyword>
<dbReference type="GO" id="GO:0001503">
    <property type="term" value="P:ossification"/>
    <property type="evidence" value="ECO:0007669"/>
    <property type="project" value="InterPro"/>
</dbReference>
<dbReference type="AlphaFoldDB" id="A0A401S6W8"/>
<evidence type="ECO:0000313" key="4">
    <source>
        <dbReference type="Proteomes" id="UP000287033"/>
    </source>
</evidence>
<accession>A0A401S6W8</accession>
<dbReference type="EMBL" id="BEZZ01000112">
    <property type="protein sequence ID" value="GCC26142.1"/>
    <property type="molecule type" value="Genomic_DNA"/>
</dbReference>
<keyword evidence="4" id="KW-1185">Reference proteome</keyword>
<dbReference type="GO" id="GO:0033690">
    <property type="term" value="P:positive regulation of osteoblast proliferation"/>
    <property type="evidence" value="ECO:0007669"/>
    <property type="project" value="TreeGrafter"/>
</dbReference>
<dbReference type="Pfam" id="PF15724">
    <property type="entry name" value="TMEM119"/>
    <property type="match status" value="1"/>
</dbReference>
<dbReference type="OrthoDB" id="8943443at2759"/>
<keyword evidence="2" id="KW-1133">Transmembrane helix</keyword>
<evidence type="ECO:0000256" key="2">
    <source>
        <dbReference type="SAM" id="Phobius"/>
    </source>
</evidence>
<reference evidence="3 4" key="1">
    <citation type="journal article" date="2018" name="Nat. Ecol. Evol.">
        <title>Shark genomes provide insights into elasmobranch evolution and the origin of vertebrates.</title>
        <authorList>
            <person name="Hara Y"/>
            <person name="Yamaguchi K"/>
            <person name="Onimaru K"/>
            <person name="Kadota M"/>
            <person name="Koyanagi M"/>
            <person name="Keeley SD"/>
            <person name="Tatsumi K"/>
            <person name="Tanaka K"/>
            <person name="Motone F"/>
            <person name="Kageyama Y"/>
            <person name="Nozu R"/>
            <person name="Adachi N"/>
            <person name="Nishimura O"/>
            <person name="Nakagawa R"/>
            <person name="Tanegashima C"/>
            <person name="Kiyatake I"/>
            <person name="Matsumoto R"/>
            <person name="Murakumo K"/>
            <person name="Nishida K"/>
            <person name="Terakita A"/>
            <person name="Kuratani S"/>
            <person name="Sato K"/>
            <person name="Hyodo S Kuraku.S."/>
        </authorList>
    </citation>
    <scope>NUCLEOTIDE SEQUENCE [LARGE SCALE GENOMIC DNA]</scope>
</reference>
<evidence type="ECO:0000256" key="1">
    <source>
        <dbReference type="SAM" id="MobiDB-lite"/>
    </source>
</evidence>
<dbReference type="OMA" id="YPKKKYV"/>
<protein>
    <submittedName>
        <fullName evidence="3">Uncharacterized protein</fullName>
    </submittedName>
</protein>
<feature type="transmembrane region" description="Helical" evidence="2">
    <location>
        <begin position="104"/>
        <end position="128"/>
    </location>
</feature>
<dbReference type="GO" id="GO:0030501">
    <property type="term" value="P:positive regulation of bone mineralization"/>
    <property type="evidence" value="ECO:0007669"/>
    <property type="project" value="TreeGrafter"/>
</dbReference>
<gene>
    <name evidence="3" type="ORF">chiPu_0004556</name>
</gene>